<name>R4GB15_ANOCA</name>
<dbReference type="CTD" id="25849"/>
<dbReference type="GO" id="GO:0005829">
    <property type="term" value="C:cytosol"/>
    <property type="evidence" value="ECO:0007669"/>
    <property type="project" value="Ensembl"/>
</dbReference>
<proteinExistence type="predicted"/>
<dbReference type="Pfam" id="PF17061">
    <property type="entry name" value="PARM"/>
    <property type="match status" value="1"/>
</dbReference>
<dbReference type="GO" id="GO:0005886">
    <property type="term" value="C:plasma membrane"/>
    <property type="evidence" value="ECO:0000318"/>
    <property type="project" value="GO_Central"/>
</dbReference>
<keyword evidence="2" id="KW-1133">Transmembrane helix</keyword>
<reference evidence="3" key="3">
    <citation type="submission" date="2025-09" db="UniProtKB">
        <authorList>
            <consortium name="Ensembl"/>
        </authorList>
    </citation>
    <scope>IDENTIFICATION</scope>
</reference>
<dbReference type="GO" id="GO:0005654">
    <property type="term" value="C:nucleoplasm"/>
    <property type="evidence" value="ECO:0007669"/>
    <property type="project" value="Ensembl"/>
</dbReference>
<feature type="transmembrane region" description="Helical" evidence="2">
    <location>
        <begin position="251"/>
        <end position="272"/>
    </location>
</feature>
<dbReference type="Proteomes" id="UP000001646">
    <property type="component" value="Chromosome 6"/>
</dbReference>
<dbReference type="Ensembl" id="ENSACAT00000029897.2">
    <property type="protein sequence ID" value="ENSACAP00000022480.1"/>
    <property type="gene ID" value="ENSACAG00000029131.2"/>
</dbReference>
<dbReference type="GeneID" id="100561502"/>
<keyword evidence="2" id="KW-0812">Transmembrane</keyword>
<gene>
    <name evidence="3" type="primary">PARM1</name>
</gene>
<dbReference type="Bgee" id="ENSACAG00000029131">
    <property type="expression patterns" value="Expressed in heart and 13 other cell types or tissues"/>
</dbReference>
<dbReference type="HOGENOM" id="CLU_921187_0_0_1"/>
<feature type="compositionally biased region" description="Low complexity" evidence="1">
    <location>
        <begin position="173"/>
        <end position="184"/>
    </location>
</feature>
<evidence type="ECO:0000256" key="1">
    <source>
        <dbReference type="SAM" id="MobiDB-lite"/>
    </source>
</evidence>
<dbReference type="OrthoDB" id="8963138at2759"/>
<feature type="compositionally biased region" description="Low complexity" evidence="1">
    <location>
        <begin position="201"/>
        <end position="233"/>
    </location>
</feature>
<dbReference type="AlphaFoldDB" id="R4GB15"/>
<dbReference type="STRING" id="28377.ENSACAP00000022480"/>
<dbReference type="InterPro" id="IPR031431">
    <property type="entry name" value="PARM1"/>
</dbReference>
<feature type="compositionally biased region" description="Low complexity" evidence="1">
    <location>
        <begin position="60"/>
        <end position="78"/>
    </location>
</feature>
<feature type="region of interest" description="Disordered" evidence="1">
    <location>
        <begin position="58"/>
        <end position="89"/>
    </location>
</feature>
<keyword evidence="4" id="KW-1185">Reference proteome</keyword>
<dbReference type="GO" id="GO:0005770">
    <property type="term" value="C:late endosome"/>
    <property type="evidence" value="ECO:0000318"/>
    <property type="project" value="GO_Central"/>
</dbReference>
<dbReference type="eggNOG" id="ENOG502S50N">
    <property type="taxonomic scope" value="Eukaryota"/>
</dbReference>
<dbReference type="GeneTree" id="ENSGT00390000014545"/>
<dbReference type="InParanoid" id="R4GB15"/>
<feature type="region of interest" description="Disordered" evidence="1">
    <location>
        <begin position="173"/>
        <end position="233"/>
    </location>
</feature>
<evidence type="ECO:0000313" key="3">
    <source>
        <dbReference type="Ensembl" id="ENSACAP00000022480.1"/>
    </source>
</evidence>
<reference evidence="3" key="2">
    <citation type="submission" date="2025-08" db="UniProtKB">
        <authorList>
            <consortium name="Ensembl"/>
        </authorList>
    </citation>
    <scope>IDENTIFICATION</scope>
</reference>
<dbReference type="KEGG" id="acs:100561502"/>
<dbReference type="GO" id="GO:0005794">
    <property type="term" value="C:Golgi apparatus"/>
    <property type="evidence" value="ECO:0000318"/>
    <property type="project" value="GO_Central"/>
</dbReference>
<protein>
    <submittedName>
        <fullName evidence="3">Prostate androgen-regulated mucin-like protein 1</fullName>
    </submittedName>
</protein>
<keyword evidence="2" id="KW-0472">Membrane</keyword>
<dbReference type="PANTHER" id="PTHR35453:SF1">
    <property type="entry name" value="PROSTATE ANDROGEN-REGULATED MUCIN-LIKE PROTEIN 1"/>
    <property type="match status" value="1"/>
</dbReference>
<reference evidence="3 4" key="1">
    <citation type="submission" date="2009-12" db="EMBL/GenBank/DDBJ databases">
        <title>The Genome Sequence of Anolis carolinensis (Green Anole Lizard).</title>
        <authorList>
            <consortium name="The Genome Sequencing Platform"/>
            <person name="Di Palma F."/>
            <person name="Alfoldi J."/>
            <person name="Heiman D."/>
            <person name="Young S."/>
            <person name="Grabherr M."/>
            <person name="Johnson J."/>
            <person name="Lander E.S."/>
            <person name="Lindblad-Toh K."/>
        </authorList>
    </citation>
    <scope>NUCLEOTIDE SEQUENCE [LARGE SCALE GENOMIC DNA]</scope>
    <source>
        <strain evidence="3 4">JBL SC #1</strain>
    </source>
</reference>
<organism evidence="3 4">
    <name type="scientific">Anolis carolinensis</name>
    <name type="common">Green anole</name>
    <name type="synonym">American chameleon</name>
    <dbReference type="NCBI Taxonomy" id="28377"/>
    <lineage>
        <taxon>Eukaryota</taxon>
        <taxon>Metazoa</taxon>
        <taxon>Chordata</taxon>
        <taxon>Craniata</taxon>
        <taxon>Vertebrata</taxon>
        <taxon>Euteleostomi</taxon>
        <taxon>Lepidosauria</taxon>
        <taxon>Squamata</taxon>
        <taxon>Bifurcata</taxon>
        <taxon>Unidentata</taxon>
        <taxon>Episquamata</taxon>
        <taxon>Toxicofera</taxon>
        <taxon>Iguania</taxon>
        <taxon>Dactyloidae</taxon>
        <taxon>Anolis</taxon>
    </lineage>
</organism>
<evidence type="ECO:0000256" key="2">
    <source>
        <dbReference type="SAM" id="Phobius"/>
    </source>
</evidence>
<sequence>MARDGSPALIALVAITAGLNICCALIAAPDSSMASHISRSTTERIESDHTVTMFHNNSFASTSPPAAPSTTLSLSTTLGDSEHATTTGNTTALSTVEISATTPLLNTSDMNISAATQPNTLSPVTSFPNATTETFTHSQTPAFTSPQSSNDSVNITAPSDITKLSTAEVTQLSSTETPVPVSTSKKVHTVEATSRETHVISTSSSPLESFTSSETTLPSKVSLETSPTGSTTFSSGITIQEVQRALSPGSIAAITITVIAVVLLVFGIAAFLKIRHSSYGRLFDDHDYGSWGNYNNPLYDDS</sequence>
<dbReference type="PANTHER" id="PTHR35453">
    <property type="entry name" value="PROSTATE ANDROGEN-REGULATED MUCIN-LIKE PROTEIN 1"/>
    <property type="match status" value="1"/>
</dbReference>
<accession>R4GB15</accession>
<dbReference type="RefSeq" id="XP_003222414.2">
    <property type="nucleotide sequence ID" value="XM_003222366.4"/>
</dbReference>
<dbReference type="GO" id="GO:0005769">
    <property type="term" value="C:early endosome"/>
    <property type="evidence" value="ECO:0000318"/>
    <property type="project" value="GO_Central"/>
</dbReference>
<evidence type="ECO:0000313" key="4">
    <source>
        <dbReference type="Proteomes" id="UP000001646"/>
    </source>
</evidence>